<gene>
    <name evidence="1" type="ORF">E2C01_073831</name>
</gene>
<reference evidence="1 2" key="1">
    <citation type="submission" date="2019-05" db="EMBL/GenBank/DDBJ databases">
        <title>Another draft genome of Portunus trituberculatus and its Hox gene families provides insights of decapod evolution.</title>
        <authorList>
            <person name="Jeong J.-H."/>
            <person name="Song I."/>
            <person name="Kim S."/>
            <person name="Choi T."/>
            <person name="Kim D."/>
            <person name="Ryu S."/>
            <person name="Kim W."/>
        </authorList>
    </citation>
    <scope>NUCLEOTIDE SEQUENCE [LARGE SCALE GENOMIC DNA]</scope>
    <source>
        <tissue evidence="1">Muscle</tissue>
    </source>
</reference>
<evidence type="ECO:0000313" key="2">
    <source>
        <dbReference type="Proteomes" id="UP000324222"/>
    </source>
</evidence>
<dbReference type="AlphaFoldDB" id="A0A5B7IBP3"/>
<name>A0A5B7IBP3_PORTR</name>
<dbReference type="EMBL" id="VSRR010050791">
    <property type="protein sequence ID" value="MPC79309.1"/>
    <property type="molecule type" value="Genomic_DNA"/>
</dbReference>
<keyword evidence="2" id="KW-1185">Reference proteome</keyword>
<accession>A0A5B7IBP3</accession>
<dbReference type="Proteomes" id="UP000324222">
    <property type="component" value="Unassembled WGS sequence"/>
</dbReference>
<evidence type="ECO:0000313" key="1">
    <source>
        <dbReference type="EMBL" id="MPC79309.1"/>
    </source>
</evidence>
<organism evidence="1 2">
    <name type="scientific">Portunus trituberculatus</name>
    <name type="common">Swimming crab</name>
    <name type="synonym">Neptunus trituberculatus</name>
    <dbReference type="NCBI Taxonomy" id="210409"/>
    <lineage>
        <taxon>Eukaryota</taxon>
        <taxon>Metazoa</taxon>
        <taxon>Ecdysozoa</taxon>
        <taxon>Arthropoda</taxon>
        <taxon>Crustacea</taxon>
        <taxon>Multicrustacea</taxon>
        <taxon>Malacostraca</taxon>
        <taxon>Eumalacostraca</taxon>
        <taxon>Eucarida</taxon>
        <taxon>Decapoda</taxon>
        <taxon>Pleocyemata</taxon>
        <taxon>Brachyura</taxon>
        <taxon>Eubrachyura</taxon>
        <taxon>Portunoidea</taxon>
        <taxon>Portunidae</taxon>
        <taxon>Portuninae</taxon>
        <taxon>Portunus</taxon>
    </lineage>
</organism>
<dbReference type="OrthoDB" id="8194677at2759"/>
<protein>
    <submittedName>
        <fullName evidence="1">Uncharacterized protein</fullName>
    </submittedName>
</protein>
<sequence>MQLNQAIKKFSGVNTMMKENYKIMLNAMEQENVDLNETLSEVAECVEEFKKLG</sequence>
<comment type="caution">
    <text evidence="1">The sequence shown here is derived from an EMBL/GenBank/DDBJ whole genome shotgun (WGS) entry which is preliminary data.</text>
</comment>
<proteinExistence type="predicted"/>